<evidence type="ECO:0000256" key="3">
    <source>
        <dbReference type="ARBA" id="ARBA00023163"/>
    </source>
</evidence>
<dbReference type="GO" id="GO:0005829">
    <property type="term" value="C:cytosol"/>
    <property type="evidence" value="ECO:0007669"/>
    <property type="project" value="TreeGrafter"/>
</dbReference>
<organism evidence="5 6">
    <name type="scientific">Scleromatobacter humisilvae</name>
    <dbReference type="NCBI Taxonomy" id="2897159"/>
    <lineage>
        <taxon>Bacteria</taxon>
        <taxon>Pseudomonadati</taxon>
        <taxon>Pseudomonadota</taxon>
        <taxon>Betaproteobacteria</taxon>
        <taxon>Burkholderiales</taxon>
        <taxon>Sphaerotilaceae</taxon>
        <taxon>Scleromatobacter</taxon>
    </lineage>
</organism>
<proteinExistence type="predicted"/>
<dbReference type="EMBL" id="JAJLJH010000011">
    <property type="protein sequence ID" value="MCK9688908.1"/>
    <property type="molecule type" value="Genomic_DNA"/>
</dbReference>
<gene>
    <name evidence="5" type="ORF">LPC04_24600</name>
</gene>
<dbReference type="PANTHER" id="PTHR46797">
    <property type="entry name" value="HTH-TYPE TRANSCRIPTIONAL REGULATOR"/>
    <property type="match status" value="1"/>
</dbReference>
<dbReference type="Proteomes" id="UP001139353">
    <property type="component" value="Unassembled WGS sequence"/>
</dbReference>
<dbReference type="AlphaFoldDB" id="A0A9X2C1K2"/>
<dbReference type="SMART" id="SM00530">
    <property type="entry name" value="HTH_XRE"/>
    <property type="match status" value="1"/>
</dbReference>
<name>A0A9X2C1K2_9BURK</name>
<sequence>MKRSNRQSESARARFARNLKTLRIQLGLSQEALAANAGLHRTYIGSIERAERNVSIDNMEHLATALNVDIIDLLRVQ</sequence>
<evidence type="ECO:0000313" key="5">
    <source>
        <dbReference type="EMBL" id="MCK9688908.1"/>
    </source>
</evidence>
<dbReference type="RefSeq" id="WP_275684959.1">
    <property type="nucleotide sequence ID" value="NZ_JAJLJH010000011.1"/>
</dbReference>
<dbReference type="GO" id="GO:0003677">
    <property type="term" value="F:DNA binding"/>
    <property type="evidence" value="ECO:0007669"/>
    <property type="project" value="UniProtKB-KW"/>
</dbReference>
<dbReference type="Pfam" id="PF01381">
    <property type="entry name" value="HTH_3"/>
    <property type="match status" value="1"/>
</dbReference>
<dbReference type="InterPro" id="IPR010982">
    <property type="entry name" value="Lambda_DNA-bd_dom_sf"/>
</dbReference>
<evidence type="ECO:0000256" key="2">
    <source>
        <dbReference type="ARBA" id="ARBA00023125"/>
    </source>
</evidence>
<accession>A0A9X2C1K2</accession>
<keyword evidence="6" id="KW-1185">Reference proteome</keyword>
<protein>
    <submittedName>
        <fullName evidence="5">Helix-turn-helix domain-containing protein</fullName>
    </submittedName>
</protein>
<keyword evidence="1" id="KW-0805">Transcription regulation</keyword>
<dbReference type="PROSITE" id="PS50943">
    <property type="entry name" value="HTH_CROC1"/>
    <property type="match status" value="1"/>
</dbReference>
<dbReference type="SUPFAM" id="SSF47413">
    <property type="entry name" value="lambda repressor-like DNA-binding domains"/>
    <property type="match status" value="1"/>
</dbReference>
<reference evidence="5" key="1">
    <citation type="submission" date="2021-11" db="EMBL/GenBank/DDBJ databases">
        <title>BS-T2-15 a new species belonging to the Comamonadaceae family isolated from the soil of a French oak forest.</title>
        <authorList>
            <person name="Mieszkin S."/>
            <person name="Alain K."/>
        </authorList>
    </citation>
    <scope>NUCLEOTIDE SEQUENCE</scope>
    <source>
        <strain evidence="5">BS-T2-15</strain>
    </source>
</reference>
<dbReference type="InterPro" id="IPR050807">
    <property type="entry name" value="TransReg_Diox_bact_type"/>
</dbReference>
<comment type="caution">
    <text evidence="5">The sequence shown here is derived from an EMBL/GenBank/DDBJ whole genome shotgun (WGS) entry which is preliminary data.</text>
</comment>
<dbReference type="PANTHER" id="PTHR46797:SF23">
    <property type="entry name" value="HTH-TYPE TRANSCRIPTIONAL REGULATOR SUTR"/>
    <property type="match status" value="1"/>
</dbReference>
<evidence type="ECO:0000259" key="4">
    <source>
        <dbReference type="PROSITE" id="PS50943"/>
    </source>
</evidence>
<evidence type="ECO:0000256" key="1">
    <source>
        <dbReference type="ARBA" id="ARBA00023015"/>
    </source>
</evidence>
<evidence type="ECO:0000313" key="6">
    <source>
        <dbReference type="Proteomes" id="UP001139353"/>
    </source>
</evidence>
<dbReference type="CDD" id="cd00093">
    <property type="entry name" value="HTH_XRE"/>
    <property type="match status" value="1"/>
</dbReference>
<dbReference type="InterPro" id="IPR001387">
    <property type="entry name" value="Cro/C1-type_HTH"/>
</dbReference>
<keyword evidence="2" id="KW-0238">DNA-binding</keyword>
<keyword evidence="3" id="KW-0804">Transcription</keyword>
<feature type="domain" description="HTH cro/C1-type" evidence="4">
    <location>
        <begin position="19"/>
        <end position="73"/>
    </location>
</feature>
<dbReference type="Gene3D" id="1.10.260.40">
    <property type="entry name" value="lambda repressor-like DNA-binding domains"/>
    <property type="match status" value="1"/>
</dbReference>
<dbReference type="GO" id="GO:0003700">
    <property type="term" value="F:DNA-binding transcription factor activity"/>
    <property type="evidence" value="ECO:0007669"/>
    <property type="project" value="TreeGrafter"/>
</dbReference>